<name>A0AA39PMH5_9AGAR</name>
<evidence type="ECO:0000313" key="3">
    <source>
        <dbReference type="Proteomes" id="UP001175227"/>
    </source>
</evidence>
<feature type="region of interest" description="Disordered" evidence="1">
    <location>
        <begin position="336"/>
        <end position="365"/>
    </location>
</feature>
<evidence type="ECO:0000256" key="1">
    <source>
        <dbReference type="SAM" id="MobiDB-lite"/>
    </source>
</evidence>
<feature type="region of interest" description="Disordered" evidence="1">
    <location>
        <begin position="297"/>
        <end position="317"/>
    </location>
</feature>
<evidence type="ECO:0000313" key="2">
    <source>
        <dbReference type="EMBL" id="KAK0487052.1"/>
    </source>
</evidence>
<accession>A0AA39PMH5</accession>
<reference evidence="2" key="1">
    <citation type="submission" date="2023-06" db="EMBL/GenBank/DDBJ databases">
        <authorList>
            <consortium name="Lawrence Berkeley National Laboratory"/>
            <person name="Ahrendt S."/>
            <person name="Sahu N."/>
            <person name="Indic B."/>
            <person name="Wong-Bajracharya J."/>
            <person name="Merenyi Z."/>
            <person name="Ke H.-M."/>
            <person name="Monk M."/>
            <person name="Kocsube S."/>
            <person name="Drula E."/>
            <person name="Lipzen A."/>
            <person name="Balint B."/>
            <person name="Henrissat B."/>
            <person name="Andreopoulos B."/>
            <person name="Martin F.M."/>
            <person name="Harder C.B."/>
            <person name="Rigling D."/>
            <person name="Ford K.L."/>
            <person name="Foster G.D."/>
            <person name="Pangilinan J."/>
            <person name="Papanicolaou A."/>
            <person name="Barry K."/>
            <person name="LaButti K."/>
            <person name="Viragh M."/>
            <person name="Koriabine M."/>
            <person name="Yan M."/>
            <person name="Riley R."/>
            <person name="Champramary S."/>
            <person name="Plett K.L."/>
            <person name="Tsai I.J."/>
            <person name="Slot J."/>
            <person name="Sipos G."/>
            <person name="Plett J."/>
            <person name="Nagy L.G."/>
            <person name="Grigoriev I.V."/>
        </authorList>
    </citation>
    <scope>NUCLEOTIDE SEQUENCE</scope>
    <source>
        <strain evidence="2">ICMP 16352</strain>
    </source>
</reference>
<feature type="region of interest" description="Disordered" evidence="1">
    <location>
        <begin position="1"/>
        <end position="34"/>
    </location>
</feature>
<dbReference type="Proteomes" id="UP001175227">
    <property type="component" value="Unassembled WGS sequence"/>
</dbReference>
<feature type="compositionally biased region" description="Pro residues" evidence="1">
    <location>
        <begin position="1"/>
        <end position="16"/>
    </location>
</feature>
<proteinExistence type="predicted"/>
<dbReference type="AlphaFoldDB" id="A0AA39PMH5"/>
<comment type="caution">
    <text evidence="2">The sequence shown here is derived from an EMBL/GenBank/DDBJ whole genome shotgun (WGS) entry which is preliminary data.</text>
</comment>
<keyword evidence="3" id="KW-1185">Reference proteome</keyword>
<organism evidence="2 3">
    <name type="scientific">Armillaria novae-zelandiae</name>
    <dbReference type="NCBI Taxonomy" id="153914"/>
    <lineage>
        <taxon>Eukaryota</taxon>
        <taxon>Fungi</taxon>
        <taxon>Dikarya</taxon>
        <taxon>Basidiomycota</taxon>
        <taxon>Agaricomycotina</taxon>
        <taxon>Agaricomycetes</taxon>
        <taxon>Agaricomycetidae</taxon>
        <taxon>Agaricales</taxon>
        <taxon>Marasmiineae</taxon>
        <taxon>Physalacriaceae</taxon>
        <taxon>Armillaria</taxon>
    </lineage>
</organism>
<protein>
    <submittedName>
        <fullName evidence="2">Uncharacterized protein</fullName>
    </submittedName>
</protein>
<dbReference type="EMBL" id="JAUEPR010000003">
    <property type="protein sequence ID" value="KAK0487052.1"/>
    <property type="molecule type" value="Genomic_DNA"/>
</dbReference>
<gene>
    <name evidence="2" type="ORF">IW261DRAFT_1589557</name>
</gene>
<sequence length="567" mass="62895">MHSIPPSPVTPSPPAAMQPYDLPTHPPPVYRQQDVSSSAASSVWSSCGTLSSMSNKSSIIDALSTSSSIAAPPLPFPHAEACETSHPLMARLPMCDLPVDKDSDLEVETVNLSIQSLKELRSFCVTFRILHSSTKPLLQNHLVQYSQAGMAKWKVDLLPHACIAHKGMRSGGIKKPNRLQARLLAAEQRLRTQPIHSVRGSKDKRMQAEVDGLLLWADEMVKKINAAGPTSHPLRHSHLPNNAQLSLMPIRVDGSLAAKHLLDVLKNILPELFLEPDLTTVINQCLVEATKSNAIEKPTSESVTDSSAEDGSFSSPLMPISTHDYKFTADAMSDSVTNSSAEAGPSGSSLMPSQTLAPSQPEHSMTQPAFVSTSLTGGIVGVRESLRLADGQVLFYTEAMLPKNPPTRYGNDLDRLITGWSDGNLYYEKLLIPFYPVVVNGIPVPIKYWRDMYMRKNGQWKVLKGPWMIWKHIMESYEALGPTVFWDRYSDKKMGQRFSLMGISKILRDEWKAENIKLVQEACATLGKNLNDLLKYCRGKSMMTMTRVTDIARLYREKCNDENKENQ</sequence>